<keyword evidence="3" id="KW-1185">Reference proteome</keyword>
<gene>
    <name evidence="2" type="ORF">SAMN02745149_00769</name>
</gene>
<dbReference type="OrthoDB" id="360439at2"/>
<reference evidence="2 3" key="1">
    <citation type="submission" date="2017-02" db="EMBL/GenBank/DDBJ databases">
        <authorList>
            <person name="Peterson S.W."/>
        </authorList>
    </citation>
    <scope>NUCLEOTIDE SEQUENCE [LARGE SCALE GENOMIC DNA]</scope>
    <source>
        <strain evidence="2 3">ATCC BAA-908</strain>
    </source>
</reference>
<organism evidence="2 3">
    <name type="scientific">Treponema porcinum</name>
    <dbReference type="NCBI Taxonomy" id="261392"/>
    <lineage>
        <taxon>Bacteria</taxon>
        <taxon>Pseudomonadati</taxon>
        <taxon>Spirochaetota</taxon>
        <taxon>Spirochaetia</taxon>
        <taxon>Spirochaetales</taxon>
        <taxon>Treponemataceae</taxon>
        <taxon>Treponema</taxon>
    </lineage>
</organism>
<sequence length="160" mass="18179">MALLKTDSKEALRITCIFAGILTFFFLIDFGCIRLAEKKWTKGLQQAVETMLEEKQPDKWKVTKPVQILSPFSTSAALYELQDKNSAEKEYAVIIRTTTLFGPYPAVFLYKKNSGAEFLGYTCVSGRVKRILEENTTNPLLAYWTQKIEKITADSLPKPQ</sequence>
<proteinExistence type="predicted"/>
<dbReference type="STRING" id="261392.SAMN02745149_00769"/>
<name>A0A1T4JTE2_TREPO</name>
<dbReference type="Proteomes" id="UP000190423">
    <property type="component" value="Unassembled WGS sequence"/>
</dbReference>
<dbReference type="RefSeq" id="WP_078932687.1">
    <property type="nucleotide sequence ID" value="NZ_FUWG01000005.1"/>
</dbReference>
<accession>A0A1T4JTE2</accession>
<keyword evidence="1" id="KW-0472">Membrane</keyword>
<dbReference type="AlphaFoldDB" id="A0A1T4JTE2"/>
<keyword evidence="1" id="KW-0812">Transmembrane</keyword>
<evidence type="ECO:0000313" key="2">
    <source>
        <dbReference type="EMBL" id="SJZ33413.1"/>
    </source>
</evidence>
<evidence type="ECO:0000256" key="1">
    <source>
        <dbReference type="SAM" id="Phobius"/>
    </source>
</evidence>
<protein>
    <submittedName>
        <fullName evidence="2">Uncharacterized protein</fullName>
    </submittedName>
</protein>
<keyword evidence="1" id="KW-1133">Transmembrane helix</keyword>
<dbReference type="GeneID" id="78316081"/>
<evidence type="ECO:0000313" key="3">
    <source>
        <dbReference type="Proteomes" id="UP000190423"/>
    </source>
</evidence>
<feature type="transmembrane region" description="Helical" evidence="1">
    <location>
        <begin position="12"/>
        <end position="36"/>
    </location>
</feature>
<dbReference type="EMBL" id="FUWG01000005">
    <property type="protein sequence ID" value="SJZ33413.1"/>
    <property type="molecule type" value="Genomic_DNA"/>
</dbReference>